<gene>
    <name evidence="1" type="ORF">RM590_17490</name>
</gene>
<protein>
    <submittedName>
        <fullName evidence="1">Uncharacterized protein</fullName>
    </submittedName>
</protein>
<dbReference type="Gene3D" id="3.20.20.10">
    <property type="entry name" value="Alanine racemase"/>
    <property type="match status" value="1"/>
</dbReference>
<dbReference type="RefSeq" id="WP_311705521.1">
    <property type="nucleotide sequence ID" value="NZ_JAVREL010000009.1"/>
</dbReference>
<sequence>MTFIPRPTHDPEPGLRRRVRAYRGALPGVDLYCPADRFARRGLPHWLGEEGLGISVRSGRALTRALAAGFPPARILSHDGRPAERVGRVVLTRASDVLPAAVRVPRGARQRVVLSVTALPGLRRLLSQPRLELAGLYCPGVPAARVVELLVRVHDENGVSVRELHLGDSLVTETLTVLTRLTAGRATHGLAVPRLALEPC</sequence>
<dbReference type="EMBL" id="JAVREL010000009">
    <property type="protein sequence ID" value="MDT0344396.1"/>
    <property type="molecule type" value="Genomic_DNA"/>
</dbReference>
<comment type="caution">
    <text evidence="1">The sequence shown here is derived from an EMBL/GenBank/DDBJ whole genome shotgun (WGS) entry which is preliminary data.</text>
</comment>
<evidence type="ECO:0000313" key="1">
    <source>
        <dbReference type="EMBL" id="MDT0344396.1"/>
    </source>
</evidence>
<evidence type="ECO:0000313" key="2">
    <source>
        <dbReference type="Proteomes" id="UP001183246"/>
    </source>
</evidence>
<keyword evidence="2" id="KW-1185">Reference proteome</keyword>
<reference evidence="2" key="1">
    <citation type="submission" date="2023-07" db="EMBL/GenBank/DDBJ databases">
        <title>30 novel species of actinomycetes from the DSMZ collection.</title>
        <authorList>
            <person name="Nouioui I."/>
        </authorList>
    </citation>
    <scope>NUCLEOTIDE SEQUENCE [LARGE SCALE GENOMIC DNA]</scope>
    <source>
        <strain evidence="2">DSM 44938</strain>
    </source>
</reference>
<organism evidence="1 2">
    <name type="scientific">Streptomyces litchfieldiae</name>
    <dbReference type="NCBI Taxonomy" id="3075543"/>
    <lineage>
        <taxon>Bacteria</taxon>
        <taxon>Bacillati</taxon>
        <taxon>Actinomycetota</taxon>
        <taxon>Actinomycetes</taxon>
        <taxon>Kitasatosporales</taxon>
        <taxon>Streptomycetaceae</taxon>
        <taxon>Streptomyces</taxon>
    </lineage>
</organism>
<accession>A0ABU2MS11</accession>
<proteinExistence type="predicted"/>
<name>A0ABU2MS11_9ACTN</name>
<dbReference type="SUPFAM" id="SSF51419">
    <property type="entry name" value="PLP-binding barrel"/>
    <property type="match status" value="1"/>
</dbReference>
<dbReference type="InterPro" id="IPR029066">
    <property type="entry name" value="PLP-binding_barrel"/>
</dbReference>
<dbReference type="Proteomes" id="UP001183246">
    <property type="component" value="Unassembled WGS sequence"/>
</dbReference>